<name>A0A382CSI6_9ZZZZ</name>
<evidence type="ECO:0000313" key="1">
    <source>
        <dbReference type="EMBL" id="SVB28859.1"/>
    </source>
</evidence>
<organism evidence="1">
    <name type="scientific">marine metagenome</name>
    <dbReference type="NCBI Taxonomy" id="408172"/>
    <lineage>
        <taxon>unclassified sequences</taxon>
        <taxon>metagenomes</taxon>
        <taxon>ecological metagenomes</taxon>
    </lineage>
</organism>
<gene>
    <name evidence="1" type="ORF">METZ01_LOCUS181713</name>
</gene>
<reference evidence="1" key="1">
    <citation type="submission" date="2018-05" db="EMBL/GenBank/DDBJ databases">
        <authorList>
            <person name="Lanie J.A."/>
            <person name="Ng W.-L."/>
            <person name="Kazmierczak K.M."/>
            <person name="Andrzejewski T.M."/>
            <person name="Davidsen T.M."/>
            <person name="Wayne K.J."/>
            <person name="Tettelin H."/>
            <person name="Glass J.I."/>
            <person name="Rusch D."/>
            <person name="Podicherti R."/>
            <person name="Tsui H.-C.T."/>
            <person name="Winkler M.E."/>
        </authorList>
    </citation>
    <scope>NUCLEOTIDE SEQUENCE</scope>
</reference>
<proteinExistence type="predicted"/>
<dbReference type="AlphaFoldDB" id="A0A382CSI6"/>
<protein>
    <submittedName>
        <fullName evidence="1">Uncharacterized protein</fullName>
    </submittedName>
</protein>
<sequence>MNDVLAAFRSDDGSYATTNRYEIVIGQPRPNSKGGGGLQNIFAPFLRSGLAGYVEGASGLRGLQLRAESVQLPGRNLSTSDDPNIYGPIRTVADGVSFAEDINITFQCSTELWERKFFEKWQENCFDKKSWNMKYYDDYVGSLSIFHLDKQDNRRFGLKCMECYPKTLVGMDLNYAPATDIAKLTVGFVFRYWEALDINDKGTSILGNMANTIIDHAERNIMRNVPGVIQKLLP</sequence>
<accession>A0A382CSI6</accession>
<dbReference type="EMBL" id="UINC01035830">
    <property type="protein sequence ID" value="SVB28859.1"/>
    <property type="molecule type" value="Genomic_DNA"/>
</dbReference>